<dbReference type="OrthoDB" id="9773087at2"/>
<keyword evidence="5 8" id="KW-0547">Nucleotide-binding</keyword>
<dbReference type="GO" id="GO:0005524">
    <property type="term" value="F:ATP binding"/>
    <property type="evidence" value="ECO:0007669"/>
    <property type="project" value="UniProtKB-KW"/>
</dbReference>
<feature type="binding site" evidence="8">
    <location>
        <begin position="28"/>
        <end position="35"/>
    </location>
    <ligand>
        <name>ATP</name>
        <dbReference type="ChEBI" id="CHEBI:30616"/>
    </ligand>
</feature>
<comment type="pathway">
    <text evidence="1 8">Cofactor biosynthesis; (R)-pantothenate biosynthesis; (R)-pantothenate from (R)-pantoate and beta-alanine: step 1/1.</text>
</comment>
<gene>
    <name evidence="8" type="primary">panC</name>
    <name evidence="9" type="ORF">DES53_109200</name>
</gene>
<feature type="binding site" evidence="8">
    <location>
        <position position="62"/>
    </location>
    <ligand>
        <name>(R)-pantoate</name>
        <dbReference type="ChEBI" id="CHEBI:15980"/>
    </ligand>
</feature>
<dbReference type="InterPro" id="IPR042176">
    <property type="entry name" value="Pantoate_ligase_C"/>
</dbReference>
<dbReference type="Proteomes" id="UP000253426">
    <property type="component" value="Unassembled WGS sequence"/>
</dbReference>
<dbReference type="Pfam" id="PF02569">
    <property type="entry name" value="Pantoate_ligase"/>
    <property type="match status" value="1"/>
</dbReference>
<keyword evidence="3 8" id="KW-0436">Ligase</keyword>
<comment type="subcellular location">
    <subcellularLocation>
        <location evidence="8">Cytoplasm</location>
    </subcellularLocation>
</comment>
<dbReference type="CDD" id="cd00560">
    <property type="entry name" value="PanC"/>
    <property type="match status" value="1"/>
</dbReference>
<comment type="similarity">
    <text evidence="2 8">Belongs to the pantothenate synthetase family.</text>
</comment>
<evidence type="ECO:0000256" key="4">
    <source>
        <dbReference type="ARBA" id="ARBA00022655"/>
    </source>
</evidence>
<comment type="subunit">
    <text evidence="8">Homodimer.</text>
</comment>
<comment type="catalytic activity">
    <reaction evidence="7 8">
        <text>(R)-pantoate + beta-alanine + ATP = (R)-pantothenate + AMP + diphosphate + H(+)</text>
        <dbReference type="Rhea" id="RHEA:10912"/>
        <dbReference type="ChEBI" id="CHEBI:15378"/>
        <dbReference type="ChEBI" id="CHEBI:15980"/>
        <dbReference type="ChEBI" id="CHEBI:29032"/>
        <dbReference type="ChEBI" id="CHEBI:30616"/>
        <dbReference type="ChEBI" id="CHEBI:33019"/>
        <dbReference type="ChEBI" id="CHEBI:57966"/>
        <dbReference type="ChEBI" id="CHEBI:456215"/>
        <dbReference type="EC" id="6.3.2.1"/>
    </reaction>
</comment>
<dbReference type="AlphaFoldDB" id="A0A366HBM7"/>
<feature type="binding site" evidence="8">
    <location>
        <position position="177"/>
    </location>
    <ligand>
        <name>ATP</name>
        <dbReference type="ChEBI" id="CHEBI:30616"/>
    </ligand>
</feature>
<evidence type="ECO:0000256" key="2">
    <source>
        <dbReference type="ARBA" id="ARBA00009256"/>
    </source>
</evidence>
<sequence>MHVFHTVTDFRQWHAQSAGRPLVIVPTMGALHEGHLDLMREARTLAGDGGSVAVSIFVNPLQFGPKEDFAKYPRELEADSAKCASVGVDAIFAPSAEEVYAPDRSVIVLETKLSKVLCGASRPGHFDGVCTVVLKLFNIMQPDISVFGKKDYQQLAIIKRMVRDLNVPVEIVGSETVREADGLAMSSRNRYLSADERSQATALRAGLLKAKEAWQSGEKGGEKLKRLYLEVLKERAPLSRVDYIECTDADTLEPAEEVGSNGLMATAVFFGATRLIDNIELK</sequence>
<dbReference type="EC" id="6.3.2.1" evidence="8"/>
<feature type="binding site" evidence="8">
    <location>
        <begin position="148"/>
        <end position="151"/>
    </location>
    <ligand>
        <name>ATP</name>
        <dbReference type="ChEBI" id="CHEBI:30616"/>
    </ligand>
</feature>
<evidence type="ECO:0000313" key="9">
    <source>
        <dbReference type="EMBL" id="RBP39772.1"/>
    </source>
</evidence>
<comment type="function">
    <text evidence="8">Catalyzes the condensation of pantoate with beta-alanine in an ATP-dependent reaction via a pantoyl-adenylate intermediate.</text>
</comment>
<dbReference type="HAMAP" id="MF_00158">
    <property type="entry name" value="PanC"/>
    <property type="match status" value="1"/>
</dbReference>
<evidence type="ECO:0000256" key="5">
    <source>
        <dbReference type="ARBA" id="ARBA00022741"/>
    </source>
</evidence>
<keyword evidence="10" id="KW-1185">Reference proteome</keyword>
<evidence type="ECO:0000256" key="1">
    <source>
        <dbReference type="ARBA" id="ARBA00004990"/>
    </source>
</evidence>
<dbReference type="GO" id="GO:0015940">
    <property type="term" value="P:pantothenate biosynthetic process"/>
    <property type="evidence" value="ECO:0007669"/>
    <property type="project" value="UniProtKB-UniRule"/>
</dbReference>
<feature type="binding site" evidence="8">
    <location>
        <begin position="185"/>
        <end position="188"/>
    </location>
    <ligand>
        <name>ATP</name>
        <dbReference type="ChEBI" id="CHEBI:30616"/>
    </ligand>
</feature>
<dbReference type="PANTHER" id="PTHR21299">
    <property type="entry name" value="CYTIDYLATE KINASE/PANTOATE-BETA-ALANINE LIGASE"/>
    <property type="match status" value="1"/>
</dbReference>
<comment type="miscellaneous">
    <text evidence="8">The reaction proceeds by a bi uni uni bi ping pong mechanism.</text>
</comment>
<dbReference type="RefSeq" id="WP_113960659.1">
    <property type="nucleotide sequence ID" value="NZ_QNRR01000009.1"/>
</dbReference>
<dbReference type="NCBIfam" id="TIGR00018">
    <property type="entry name" value="panC"/>
    <property type="match status" value="1"/>
</dbReference>
<name>A0A366HBM7_9BACT</name>
<dbReference type="SUPFAM" id="SSF52374">
    <property type="entry name" value="Nucleotidylyl transferase"/>
    <property type="match status" value="1"/>
</dbReference>
<dbReference type="Gene3D" id="3.40.50.620">
    <property type="entry name" value="HUPs"/>
    <property type="match status" value="1"/>
</dbReference>
<organism evidence="9 10">
    <name type="scientific">Roseimicrobium gellanilyticum</name>
    <dbReference type="NCBI Taxonomy" id="748857"/>
    <lineage>
        <taxon>Bacteria</taxon>
        <taxon>Pseudomonadati</taxon>
        <taxon>Verrucomicrobiota</taxon>
        <taxon>Verrucomicrobiia</taxon>
        <taxon>Verrucomicrobiales</taxon>
        <taxon>Verrucomicrobiaceae</taxon>
        <taxon>Roseimicrobium</taxon>
    </lineage>
</organism>
<accession>A0A366HBM7</accession>
<dbReference type="Gene3D" id="3.30.1300.10">
    <property type="entry name" value="Pantoate-beta-alanine ligase, C-terminal domain"/>
    <property type="match status" value="1"/>
</dbReference>
<evidence type="ECO:0000313" key="10">
    <source>
        <dbReference type="Proteomes" id="UP000253426"/>
    </source>
</evidence>
<evidence type="ECO:0000256" key="8">
    <source>
        <dbReference type="HAMAP-Rule" id="MF_00158"/>
    </source>
</evidence>
<dbReference type="UniPathway" id="UPA00028">
    <property type="reaction ID" value="UER00005"/>
</dbReference>
<feature type="binding site" evidence="8">
    <location>
        <position position="62"/>
    </location>
    <ligand>
        <name>beta-alanine</name>
        <dbReference type="ChEBI" id="CHEBI:57966"/>
    </ligand>
</feature>
<keyword evidence="6 8" id="KW-0067">ATP-binding</keyword>
<reference evidence="9 10" key="1">
    <citation type="submission" date="2018-06" db="EMBL/GenBank/DDBJ databases">
        <title>Genomic Encyclopedia of Type Strains, Phase IV (KMG-IV): sequencing the most valuable type-strain genomes for metagenomic binning, comparative biology and taxonomic classification.</title>
        <authorList>
            <person name="Goeker M."/>
        </authorList>
    </citation>
    <scope>NUCLEOTIDE SEQUENCE [LARGE SCALE GENOMIC DNA]</scope>
    <source>
        <strain evidence="9 10">DSM 25532</strain>
    </source>
</reference>
<keyword evidence="4 8" id="KW-0566">Pantothenate biosynthesis</keyword>
<protein>
    <recommendedName>
        <fullName evidence="8">Pantothenate synthetase</fullName>
        <shortName evidence="8">PS</shortName>
        <ecNumber evidence="8">6.3.2.1</ecNumber>
    </recommendedName>
    <alternativeName>
        <fullName evidence="8">Pantoate--beta-alanine ligase</fullName>
    </alternativeName>
    <alternativeName>
        <fullName evidence="8">Pantoate-activating enzyme</fullName>
    </alternativeName>
</protein>
<evidence type="ECO:0000256" key="3">
    <source>
        <dbReference type="ARBA" id="ARBA00022598"/>
    </source>
</evidence>
<dbReference type="InterPro" id="IPR014729">
    <property type="entry name" value="Rossmann-like_a/b/a_fold"/>
</dbReference>
<comment type="caution">
    <text evidence="9">The sequence shown here is derived from an EMBL/GenBank/DDBJ whole genome shotgun (WGS) entry which is preliminary data.</text>
</comment>
<feature type="active site" description="Proton donor" evidence="8">
    <location>
        <position position="35"/>
    </location>
</feature>
<proteinExistence type="inferred from homology"/>
<dbReference type="GO" id="GO:0004592">
    <property type="term" value="F:pantoate-beta-alanine ligase activity"/>
    <property type="evidence" value="ECO:0007669"/>
    <property type="project" value="UniProtKB-UniRule"/>
</dbReference>
<dbReference type="EMBL" id="QNRR01000009">
    <property type="protein sequence ID" value="RBP39772.1"/>
    <property type="molecule type" value="Genomic_DNA"/>
</dbReference>
<evidence type="ECO:0000256" key="6">
    <source>
        <dbReference type="ARBA" id="ARBA00022840"/>
    </source>
</evidence>
<keyword evidence="8" id="KW-0963">Cytoplasm</keyword>
<feature type="binding site" evidence="8">
    <location>
        <position position="154"/>
    </location>
    <ligand>
        <name>(R)-pantoate</name>
        <dbReference type="ChEBI" id="CHEBI:15980"/>
    </ligand>
</feature>
<dbReference type="PANTHER" id="PTHR21299:SF1">
    <property type="entry name" value="PANTOATE--BETA-ALANINE LIGASE"/>
    <property type="match status" value="1"/>
</dbReference>
<dbReference type="GO" id="GO:0005829">
    <property type="term" value="C:cytosol"/>
    <property type="evidence" value="ECO:0007669"/>
    <property type="project" value="TreeGrafter"/>
</dbReference>
<dbReference type="InterPro" id="IPR003721">
    <property type="entry name" value="Pantoate_ligase"/>
</dbReference>
<evidence type="ECO:0000256" key="7">
    <source>
        <dbReference type="ARBA" id="ARBA00048258"/>
    </source>
</evidence>